<dbReference type="Proteomes" id="UP000297703">
    <property type="component" value="Unassembled WGS sequence"/>
</dbReference>
<keyword evidence="2" id="KW-1185">Reference proteome</keyword>
<organism evidence="1 2">
    <name type="scientific">Platysternon megacephalum</name>
    <name type="common">big-headed turtle</name>
    <dbReference type="NCBI Taxonomy" id="55544"/>
    <lineage>
        <taxon>Eukaryota</taxon>
        <taxon>Metazoa</taxon>
        <taxon>Chordata</taxon>
        <taxon>Craniata</taxon>
        <taxon>Vertebrata</taxon>
        <taxon>Euteleostomi</taxon>
        <taxon>Archelosauria</taxon>
        <taxon>Testudinata</taxon>
        <taxon>Testudines</taxon>
        <taxon>Cryptodira</taxon>
        <taxon>Durocryptodira</taxon>
        <taxon>Testudinoidea</taxon>
        <taxon>Platysternidae</taxon>
        <taxon>Platysternon</taxon>
    </lineage>
</organism>
<evidence type="ECO:0000313" key="2">
    <source>
        <dbReference type="Proteomes" id="UP000297703"/>
    </source>
</evidence>
<reference evidence="1 2" key="1">
    <citation type="submission" date="2019-04" db="EMBL/GenBank/DDBJ databases">
        <title>Draft genome of the big-headed turtle Platysternon megacephalum.</title>
        <authorList>
            <person name="Gong S."/>
        </authorList>
    </citation>
    <scope>NUCLEOTIDE SEQUENCE [LARGE SCALE GENOMIC DNA]</scope>
    <source>
        <strain evidence="1">DO16091913</strain>
        <tissue evidence="1">Muscle</tissue>
    </source>
</reference>
<gene>
    <name evidence="1" type="ORF">DR999_PMT01775</name>
</gene>
<protein>
    <submittedName>
        <fullName evidence="1">Xin actin-binding repeat-containing protein 2</fullName>
    </submittedName>
</protein>
<accession>A0A4D9F5F6</accession>
<dbReference type="AlphaFoldDB" id="A0A4D9F5F6"/>
<reference evidence="1 2" key="2">
    <citation type="submission" date="2019-04" db="EMBL/GenBank/DDBJ databases">
        <title>The genome sequence of big-headed turtle.</title>
        <authorList>
            <person name="Gong S."/>
        </authorList>
    </citation>
    <scope>NUCLEOTIDE SEQUENCE [LARGE SCALE GENOMIC DNA]</scope>
    <source>
        <strain evidence="1">DO16091913</strain>
        <tissue evidence="1">Muscle</tissue>
    </source>
</reference>
<sequence>MKKAFCSLHCHWGIQEQLQLYDPETTSHTSQGRMYASNRHRNRSGPVFQMLHHLRLIQAQSKAFYSHPHPYLCQILGKLGDFSLMIKLKGEVDLSVVTLERLNLSVTDDRPGQKTSLPPLVLVH</sequence>
<dbReference type="EMBL" id="QXTE01000008">
    <property type="protein sequence ID" value="TFK14752.1"/>
    <property type="molecule type" value="Genomic_DNA"/>
</dbReference>
<evidence type="ECO:0000313" key="1">
    <source>
        <dbReference type="EMBL" id="TFK14752.1"/>
    </source>
</evidence>
<name>A0A4D9F5F6_9SAUR</name>
<proteinExistence type="predicted"/>
<comment type="caution">
    <text evidence="1">The sequence shown here is derived from an EMBL/GenBank/DDBJ whole genome shotgun (WGS) entry which is preliminary data.</text>
</comment>